<reference evidence="2" key="1">
    <citation type="submission" date="2020-06" db="EMBL/GenBank/DDBJ databases">
        <authorList>
            <person name="Li T."/>
            <person name="Hu X."/>
            <person name="Zhang T."/>
            <person name="Song X."/>
            <person name="Zhang H."/>
            <person name="Dai N."/>
            <person name="Sheng W."/>
            <person name="Hou X."/>
            <person name="Wei L."/>
        </authorList>
    </citation>
    <scope>NUCLEOTIDE SEQUENCE</scope>
    <source>
        <strain evidence="2">3651</strain>
        <tissue evidence="2">Leaf</tissue>
    </source>
</reference>
<evidence type="ECO:0000313" key="3">
    <source>
        <dbReference type="Proteomes" id="UP001293254"/>
    </source>
</evidence>
<dbReference type="Proteomes" id="UP001293254">
    <property type="component" value="Unassembled WGS sequence"/>
</dbReference>
<evidence type="ECO:0000256" key="1">
    <source>
        <dbReference type="SAM" id="Phobius"/>
    </source>
</evidence>
<proteinExistence type="predicted"/>
<comment type="caution">
    <text evidence="2">The sequence shown here is derived from an EMBL/GenBank/DDBJ whole genome shotgun (WGS) entry which is preliminary data.</text>
</comment>
<name>A0AAE2CBD9_9LAMI</name>
<protein>
    <submittedName>
        <fullName evidence="2">Uncharacterized protein</fullName>
    </submittedName>
</protein>
<reference evidence="2" key="2">
    <citation type="journal article" date="2024" name="Plant">
        <title>Genomic evolution and insights into agronomic trait innovations of Sesamum species.</title>
        <authorList>
            <person name="Miao H."/>
            <person name="Wang L."/>
            <person name="Qu L."/>
            <person name="Liu H."/>
            <person name="Sun Y."/>
            <person name="Le M."/>
            <person name="Wang Q."/>
            <person name="Wei S."/>
            <person name="Zheng Y."/>
            <person name="Lin W."/>
            <person name="Duan Y."/>
            <person name="Cao H."/>
            <person name="Xiong S."/>
            <person name="Wang X."/>
            <person name="Wei L."/>
            <person name="Li C."/>
            <person name="Ma Q."/>
            <person name="Ju M."/>
            <person name="Zhao R."/>
            <person name="Li G."/>
            <person name="Mu C."/>
            <person name="Tian Q."/>
            <person name="Mei H."/>
            <person name="Zhang T."/>
            <person name="Gao T."/>
            <person name="Zhang H."/>
        </authorList>
    </citation>
    <scope>NUCLEOTIDE SEQUENCE</scope>
    <source>
        <strain evidence="2">3651</strain>
    </source>
</reference>
<keyword evidence="1" id="KW-0472">Membrane</keyword>
<sequence length="126" mass="14505">MGSNEPEIVRICKCGQDLVVRTSWTNSNHGCRSEVVRGMWYVVVENYCGVFEWIDPPMCRRSKDVIPGLLKRLNNQEKQVKEYGQKLRVLEAREDDIVLYRLCGIVACVIILVLLILYSRAMIVCV</sequence>
<dbReference type="EMBL" id="JACGWO010000011">
    <property type="protein sequence ID" value="KAK4415907.1"/>
    <property type="molecule type" value="Genomic_DNA"/>
</dbReference>
<accession>A0AAE2CBD9</accession>
<organism evidence="2 3">
    <name type="scientific">Sesamum alatum</name>
    <dbReference type="NCBI Taxonomy" id="300844"/>
    <lineage>
        <taxon>Eukaryota</taxon>
        <taxon>Viridiplantae</taxon>
        <taxon>Streptophyta</taxon>
        <taxon>Embryophyta</taxon>
        <taxon>Tracheophyta</taxon>
        <taxon>Spermatophyta</taxon>
        <taxon>Magnoliopsida</taxon>
        <taxon>eudicotyledons</taxon>
        <taxon>Gunneridae</taxon>
        <taxon>Pentapetalae</taxon>
        <taxon>asterids</taxon>
        <taxon>lamiids</taxon>
        <taxon>Lamiales</taxon>
        <taxon>Pedaliaceae</taxon>
        <taxon>Sesamum</taxon>
    </lineage>
</organism>
<dbReference type="AlphaFoldDB" id="A0AAE2CBD9"/>
<evidence type="ECO:0000313" key="2">
    <source>
        <dbReference type="EMBL" id="KAK4415907.1"/>
    </source>
</evidence>
<keyword evidence="1" id="KW-0812">Transmembrane</keyword>
<feature type="transmembrane region" description="Helical" evidence="1">
    <location>
        <begin position="98"/>
        <end position="118"/>
    </location>
</feature>
<keyword evidence="3" id="KW-1185">Reference proteome</keyword>
<keyword evidence="1" id="KW-1133">Transmembrane helix</keyword>
<gene>
    <name evidence="2" type="ORF">Salat_2698100</name>
</gene>